<accession>A0A317PHF6</accession>
<protein>
    <submittedName>
        <fullName evidence="1">Uncharacterized protein</fullName>
    </submittedName>
</protein>
<reference evidence="1 2" key="1">
    <citation type="submission" date="2018-05" db="EMBL/GenBank/DDBJ databases">
        <title>Genomic Encyclopedia of Type Strains, Phase IV (KMG-IV): sequencing the most valuable type-strain genomes for metagenomic binning, comparative biology and taxonomic classification.</title>
        <authorList>
            <person name="Goeker M."/>
        </authorList>
    </citation>
    <scope>NUCLEOTIDE SEQUENCE [LARGE SCALE GENOMIC DNA]</scope>
    <source>
        <strain evidence="1 2">DSM 16791</strain>
    </source>
</reference>
<proteinExistence type="predicted"/>
<dbReference type="EMBL" id="QGTR01000003">
    <property type="protein sequence ID" value="PWV99851.1"/>
    <property type="molecule type" value="Genomic_DNA"/>
</dbReference>
<keyword evidence="2" id="KW-1185">Reference proteome</keyword>
<dbReference type="Proteomes" id="UP000246352">
    <property type="component" value="Unassembled WGS sequence"/>
</dbReference>
<name>A0A317PHF6_9HYPH</name>
<dbReference type="RefSeq" id="WP_110032135.1">
    <property type="nucleotide sequence ID" value="NZ_QGTR01000003.1"/>
</dbReference>
<dbReference type="AlphaFoldDB" id="A0A317PHF6"/>
<sequence length="426" mass="47127">MKQPLDLMFDPWLKAESADLSAIVEQITGMVLQAPLKGTAKRQRQPKADQVDRVRAVVSAIIANLVRYHIGSHKGERLAIPAGHPKAASRYELKGFNQLRPIVTIMAENGLAFVSPAFKDRRMGLEADGWLLKALHEAPIKPKDLGRATGEEVLWLSARMGRNEFGQKLPQEHINYADTQETLKLRKEVEEINDFLNTQDITLDGEPQGTIRLTRRFLLRSPSAPHEFKLHGRLYGGCWQNLKRERRDGLRINGEPIADLDFASMFPRLAYAKVGVEPPDGDLYAVPGLENHRAGVKAGFSALLSVSSDMKKLPSEVKEALPEGWPASRFKAAIGEKHPALVPLFGKDTGSDLMFTESRILLSVLRGLMQKGVPALPMHDGIMVAEPDEAIARAAMRASSIQVTGRQLEVVRKGWGYPPTATPPEL</sequence>
<dbReference type="OrthoDB" id="7059994at2"/>
<comment type="caution">
    <text evidence="1">The sequence shown here is derived from an EMBL/GenBank/DDBJ whole genome shotgun (WGS) entry which is preliminary data.</text>
</comment>
<evidence type="ECO:0000313" key="2">
    <source>
        <dbReference type="Proteomes" id="UP000246352"/>
    </source>
</evidence>
<organism evidence="1 2">
    <name type="scientific">Hoeflea marina</name>
    <dbReference type="NCBI Taxonomy" id="274592"/>
    <lineage>
        <taxon>Bacteria</taxon>
        <taxon>Pseudomonadati</taxon>
        <taxon>Pseudomonadota</taxon>
        <taxon>Alphaproteobacteria</taxon>
        <taxon>Hyphomicrobiales</taxon>
        <taxon>Rhizobiaceae</taxon>
        <taxon>Hoeflea</taxon>
    </lineage>
</organism>
<gene>
    <name evidence="1" type="ORF">DFR52_10348</name>
</gene>
<evidence type="ECO:0000313" key="1">
    <source>
        <dbReference type="EMBL" id="PWV99851.1"/>
    </source>
</evidence>